<dbReference type="Gene3D" id="3.40.50.150">
    <property type="entry name" value="Vaccinia Virus protein VP39"/>
    <property type="match status" value="1"/>
</dbReference>
<accession>A0A1F5N881</accession>
<dbReference type="AlphaFoldDB" id="A0A1F5N881"/>
<dbReference type="SUPFAM" id="SSF53335">
    <property type="entry name" value="S-adenosyl-L-methionine-dependent methyltransferases"/>
    <property type="match status" value="1"/>
</dbReference>
<sequence>MNRVLEPEELMDEVAQAEAYATSDFAEPHEAFVTRFAETFPDFSSGKVADLCCGPADPTIRFARRYPDTCVVGYDGAESMLTFGRKAVTQAGLDFRISLKHQLLPIPARTEPQFNAVLCNGSMHHLPNSTILWDTVKNIGMIGSLVFIMDLTRPATTEAAEVLVQQHTKATDPKLMRRDFYNSLLAAFRPEEVRVDLDAAGLDHFRVEVVSDRHMMIYGQLR</sequence>
<reference evidence="2 3" key="1">
    <citation type="journal article" date="2016" name="Nat. Commun.">
        <title>Thousands of microbial genomes shed light on interconnected biogeochemical processes in an aquifer system.</title>
        <authorList>
            <person name="Anantharaman K."/>
            <person name="Brown C.T."/>
            <person name="Hug L.A."/>
            <person name="Sharon I."/>
            <person name="Castelle C.J."/>
            <person name="Probst A.J."/>
            <person name="Thomas B.C."/>
            <person name="Singh A."/>
            <person name="Wilkins M.J."/>
            <person name="Karaoz U."/>
            <person name="Brodie E.L."/>
            <person name="Williams K.H."/>
            <person name="Hubbard S.S."/>
            <person name="Banfield J.F."/>
        </authorList>
    </citation>
    <scope>NUCLEOTIDE SEQUENCE [LARGE SCALE GENOMIC DNA]</scope>
</reference>
<proteinExistence type="predicted"/>
<comment type="caution">
    <text evidence="2">The sequence shown here is derived from an EMBL/GenBank/DDBJ whole genome shotgun (WGS) entry which is preliminary data.</text>
</comment>
<organism evidence="2 3">
    <name type="scientific">Candidatus Doudnabacteria bacterium RIFCSPHIGHO2_01_FULL_41_86</name>
    <dbReference type="NCBI Taxonomy" id="1817821"/>
    <lineage>
        <taxon>Bacteria</taxon>
        <taxon>Candidatus Doudnaibacteriota</taxon>
    </lineage>
</organism>
<dbReference type="InterPro" id="IPR041698">
    <property type="entry name" value="Methyltransf_25"/>
</dbReference>
<name>A0A1F5N881_9BACT</name>
<dbReference type="CDD" id="cd02440">
    <property type="entry name" value="AdoMet_MTases"/>
    <property type="match status" value="1"/>
</dbReference>
<evidence type="ECO:0000313" key="3">
    <source>
        <dbReference type="Proteomes" id="UP000177610"/>
    </source>
</evidence>
<dbReference type="InterPro" id="IPR029063">
    <property type="entry name" value="SAM-dependent_MTases_sf"/>
</dbReference>
<feature type="domain" description="Methyltransferase" evidence="1">
    <location>
        <begin position="48"/>
        <end position="129"/>
    </location>
</feature>
<dbReference type="Proteomes" id="UP000177610">
    <property type="component" value="Unassembled WGS sequence"/>
</dbReference>
<protein>
    <recommendedName>
        <fullName evidence="1">Methyltransferase domain-containing protein</fullName>
    </recommendedName>
</protein>
<gene>
    <name evidence="2" type="ORF">A2717_04215</name>
</gene>
<evidence type="ECO:0000259" key="1">
    <source>
        <dbReference type="Pfam" id="PF13649"/>
    </source>
</evidence>
<evidence type="ECO:0000313" key="2">
    <source>
        <dbReference type="EMBL" id="OGE73824.1"/>
    </source>
</evidence>
<dbReference type="STRING" id="1817821.A2717_04215"/>
<dbReference type="EMBL" id="MFEH01000005">
    <property type="protein sequence ID" value="OGE73824.1"/>
    <property type="molecule type" value="Genomic_DNA"/>
</dbReference>
<dbReference type="Pfam" id="PF13649">
    <property type="entry name" value="Methyltransf_25"/>
    <property type="match status" value="1"/>
</dbReference>